<evidence type="ECO:0000256" key="3">
    <source>
        <dbReference type="ARBA" id="ARBA00022679"/>
    </source>
</evidence>
<accession>A0A455T3C0</accession>
<feature type="domain" description="S1 motif" evidence="10">
    <location>
        <begin position="623"/>
        <end position="691"/>
    </location>
</feature>
<comment type="subcellular location">
    <subcellularLocation>
        <location evidence="8">Cytoplasm</location>
    </subcellularLocation>
</comment>
<dbReference type="InterPro" id="IPR015847">
    <property type="entry name" value="ExoRNase_PH_dom2"/>
</dbReference>
<evidence type="ECO:0000259" key="10">
    <source>
        <dbReference type="PROSITE" id="PS50126"/>
    </source>
</evidence>
<dbReference type="GO" id="GO:0003723">
    <property type="term" value="F:RNA binding"/>
    <property type="evidence" value="ECO:0007669"/>
    <property type="project" value="UniProtKB-UniRule"/>
</dbReference>
<dbReference type="EC" id="2.7.7.8" evidence="8"/>
<dbReference type="SUPFAM" id="SSF50249">
    <property type="entry name" value="Nucleic acid-binding proteins"/>
    <property type="match status" value="1"/>
</dbReference>
<dbReference type="HAMAP" id="MF_01595">
    <property type="entry name" value="PNPase"/>
    <property type="match status" value="1"/>
</dbReference>
<name>A0A455T3C0_9CHLR</name>
<dbReference type="NCBIfam" id="TIGR03591">
    <property type="entry name" value="polynuc_phos"/>
    <property type="match status" value="1"/>
</dbReference>
<dbReference type="Gene3D" id="3.30.230.70">
    <property type="entry name" value="GHMP Kinase, N-terminal domain"/>
    <property type="match status" value="2"/>
</dbReference>
<comment type="catalytic activity">
    <reaction evidence="8">
        <text>RNA(n+1) + phosphate = RNA(n) + a ribonucleoside 5'-diphosphate</text>
        <dbReference type="Rhea" id="RHEA:22096"/>
        <dbReference type="Rhea" id="RHEA-COMP:14527"/>
        <dbReference type="Rhea" id="RHEA-COMP:17342"/>
        <dbReference type="ChEBI" id="CHEBI:43474"/>
        <dbReference type="ChEBI" id="CHEBI:57930"/>
        <dbReference type="ChEBI" id="CHEBI:140395"/>
        <dbReference type="EC" id="2.7.7.8"/>
    </reaction>
</comment>
<evidence type="ECO:0000256" key="8">
    <source>
        <dbReference type="HAMAP-Rule" id="MF_01595"/>
    </source>
</evidence>
<keyword evidence="6 8" id="KW-0460">Magnesium</keyword>
<evidence type="ECO:0000256" key="6">
    <source>
        <dbReference type="ARBA" id="ARBA00022842"/>
    </source>
</evidence>
<dbReference type="PANTHER" id="PTHR11252:SF0">
    <property type="entry name" value="POLYRIBONUCLEOTIDE NUCLEOTIDYLTRANSFERASE 1, MITOCHONDRIAL"/>
    <property type="match status" value="1"/>
</dbReference>
<dbReference type="InterPro" id="IPR004087">
    <property type="entry name" value="KH_dom"/>
</dbReference>
<dbReference type="SUPFAM" id="SSF46915">
    <property type="entry name" value="Polynucleotide phosphorylase/guanosine pentaphosphate synthase (PNPase/GPSI), domain 3"/>
    <property type="match status" value="1"/>
</dbReference>
<feature type="compositionally biased region" description="Basic and acidic residues" evidence="9">
    <location>
        <begin position="705"/>
        <end position="720"/>
    </location>
</feature>
<dbReference type="InterPro" id="IPR004088">
    <property type="entry name" value="KH_dom_type_1"/>
</dbReference>
<dbReference type="SUPFAM" id="SSF54211">
    <property type="entry name" value="Ribosomal protein S5 domain 2-like"/>
    <property type="match status" value="2"/>
</dbReference>
<dbReference type="CDD" id="cd04472">
    <property type="entry name" value="S1_PNPase"/>
    <property type="match status" value="1"/>
</dbReference>
<dbReference type="SUPFAM" id="SSF55666">
    <property type="entry name" value="Ribonuclease PH domain 2-like"/>
    <property type="match status" value="2"/>
</dbReference>
<dbReference type="Pfam" id="PF00013">
    <property type="entry name" value="KH_1"/>
    <property type="match status" value="1"/>
</dbReference>
<dbReference type="Pfam" id="PF01138">
    <property type="entry name" value="RNase_PH"/>
    <property type="match status" value="2"/>
</dbReference>
<dbReference type="SUPFAM" id="SSF54791">
    <property type="entry name" value="Eukaryotic type KH-domain (KH-domain type I)"/>
    <property type="match status" value="1"/>
</dbReference>
<feature type="binding site" evidence="8">
    <location>
        <position position="493"/>
    </location>
    <ligand>
        <name>Mg(2+)</name>
        <dbReference type="ChEBI" id="CHEBI:18420"/>
    </ligand>
</feature>
<dbReference type="GO" id="GO:0005829">
    <property type="term" value="C:cytosol"/>
    <property type="evidence" value="ECO:0007669"/>
    <property type="project" value="UniProtKB-ARBA"/>
</dbReference>
<dbReference type="SMART" id="SM00316">
    <property type="entry name" value="S1"/>
    <property type="match status" value="1"/>
</dbReference>
<dbReference type="CDD" id="cd02393">
    <property type="entry name" value="KH-I_PNPase"/>
    <property type="match status" value="1"/>
</dbReference>
<dbReference type="FunFam" id="2.40.50.140:FF:000189">
    <property type="entry name" value="Polyribonucleotide nucleotidyltransferase, putative"/>
    <property type="match status" value="1"/>
</dbReference>
<evidence type="ECO:0000256" key="1">
    <source>
        <dbReference type="ARBA" id="ARBA00007404"/>
    </source>
</evidence>
<keyword evidence="2 8" id="KW-0963">Cytoplasm</keyword>
<dbReference type="InterPro" id="IPR036345">
    <property type="entry name" value="ExoRNase_PH_dom2_sf"/>
</dbReference>
<evidence type="ECO:0000256" key="2">
    <source>
        <dbReference type="ARBA" id="ARBA00022490"/>
    </source>
</evidence>
<protein>
    <recommendedName>
        <fullName evidence="8">Polyribonucleotide nucleotidyltransferase</fullName>
        <ecNumber evidence="8">2.7.7.8</ecNumber>
    </recommendedName>
    <alternativeName>
        <fullName evidence="8">Polynucleotide phosphorylase</fullName>
        <shortName evidence="8">PNPase</shortName>
    </alternativeName>
</protein>
<dbReference type="CDD" id="cd11364">
    <property type="entry name" value="RNase_PH_PNPase_2"/>
    <property type="match status" value="1"/>
</dbReference>
<keyword evidence="3 8" id="KW-0808">Transferase</keyword>
<keyword evidence="4 8" id="KW-0548">Nucleotidyltransferase</keyword>
<dbReference type="GO" id="GO:0000287">
    <property type="term" value="F:magnesium ion binding"/>
    <property type="evidence" value="ECO:0007669"/>
    <property type="project" value="UniProtKB-UniRule"/>
</dbReference>
<comment type="function">
    <text evidence="8">Involved in mRNA degradation. Catalyzes the phosphorolysis of single-stranded polyribonucleotides processively in the 3'- to 5'-direction.</text>
</comment>
<dbReference type="Gene3D" id="3.30.1370.10">
    <property type="entry name" value="K Homology domain, type 1"/>
    <property type="match status" value="1"/>
</dbReference>
<dbReference type="SMART" id="SM00322">
    <property type="entry name" value="KH"/>
    <property type="match status" value="1"/>
</dbReference>
<dbReference type="FunFam" id="3.30.1370.10:FF:000001">
    <property type="entry name" value="Polyribonucleotide nucleotidyltransferase"/>
    <property type="match status" value="1"/>
</dbReference>
<dbReference type="InterPro" id="IPR012340">
    <property type="entry name" value="NA-bd_OB-fold"/>
</dbReference>
<dbReference type="GO" id="GO:0006396">
    <property type="term" value="P:RNA processing"/>
    <property type="evidence" value="ECO:0007669"/>
    <property type="project" value="InterPro"/>
</dbReference>
<dbReference type="GO" id="GO:0004654">
    <property type="term" value="F:polyribonucleotide nucleotidyltransferase activity"/>
    <property type="evidence" value="ECO:0007669"/>
    <property type="project" value="UniProtKB-UniRule"/>
</dbReference>
<dbReference type="FunFam" id="3.30.230.70:FF:000002">
    <property type="entry name" value="Polyribonucleotide nucleotidyltransferase"/>
    <property type="match status" value="1"/>
</dbReference>
<dbReference type="InterPro" id="IPR001247">
    <property type="entry name" value="ExoRNase_PH_dom1"/>
</dbReference>
<evidence type="ECO:0000256" key="7">
    <source>
        <dbReference type="ARBA" id="ARBA00022884"/>
    </source>
</evidence>
<evidence type="ECO:0000256" key="4">
    <source>
        <dbReference type="ARBA" id="ARBA00022695"/>
    </source>
</evidence>
<comment type="cofactor">
    <cofactor evidence="8">
        <name>Mg(2+)</name>
        <dbReference type="ChEBI" id="CHEBI:18420"/>
    </cofactor>
</comment>
<feature type="compositionally biased region" description="Gly residues" evidence="9">
    <location>
        <begin position="757"/>
        <end position="766"/>
    </location>
</feature>
<dbReference type="PROSITE" id="PS50084">
    <property type="entry name" value="KH_TYPE_1"/>
    <property type="match status" value="1"/>
</dbReference>
<dbReference type="Pfam" id="PF03725">
    <property type="entry name" value="RNase_PH_C"/>
    <property type="match status" value="2"/>
</dbReference>
<dbReference type="InterPro" id="IPR015848">
    <property type="entry name" value="PNPase_PH_RNA-bd_bac/org-type"/>
</dbReference>
<feature type="compositionally biased region" description="Gly residues" evidence="9">
    <location>
        <begin position="721"/>
        <end position="730"/>
    </location>
</feature>
<dbReference type="NCBIfam" id="NF008805">
    <property type="entry name" value="PRK11824.1"/>
    <property type="match status" value="1"/>
</dbReference>
<gene>
    <name evidence="8 11" type="primary">pnp</name>
    <name evidence="11" type="ORF">KTA_25190</name>
</gene>
<feature type="region of interest" description="Disordered" evidence="9">
    <location>
        <begin position="697"/>
        <end position="812"/>
    </location>
</feature>
<dbReference type="AlphaFoldDB" id="A0A455T3C0"/>
<dbReference type="PANTHER" id="PTHR11252">
    <property type="entry name" value="POLYRIBONUCLEOTIDE NUCLEOTIDYLTRANSFERASE"/>
    <property type="match status" value="1"/>
</dbReference>
<dbReference type="PROSITE" id="PS50126">
    <property type="entry name" value="S1"/>
    <property type="match status" value="1"/>
</dbReference>
<reference evidence="11" key="1">
    <citation type="submission" date="2018-12" db="EMBL/GenBank/DDBJ databases">
        <title>Novel natural products biosynthetic potential of the class Ktedonobacteria.</title>
        <authorList>
            <person name="Zheng Y."/>
            <person name="Saitou A."/>
            <person name="Wang C.M."/>
            <person name="Toyoda A."/>
            <person name="Minakuchi Y."/>
            <person name="Sekiguchi Y."/>
            <person name="Ueda K."/>
            <person name="Takano H."/>
            <person name="Sakai Y."/>
            <person name="Yokota A."/>
            <person name="Yabe S."/>
        </authorList>
    </citation>
    <scope>NUCLEOTIDE SEQUENCE</scope>
    <source>
        <strain evidence="11">A3-2</strain>
    </source>
</reference>
<dbReference type="Gene3D" id="2.40.50.140">
    <property type="entry name" value="Nucleic acid-binding proteins"/>
    <property type="match status" value="1"/>
</dbReference>
<dbReference type="FunFam" id="3.30.230.70:FF:000001">
    <property type="entry name" value="Polyribonucleotide nucleotidyltransferase"/>
    <property type="match status" value="1"/>
</dbReference>
<evidence type="ECO:0000313" key="11">
    <source>
        <dbReference type="EMBL" id="BBH94320.1"/>
    </source>
</evidence>
<dbReference type="PIRSF" id="PIRSF005499">
    <property type="entry name" value="PNPase"/>
    <property type="match status" value="1"/>
</dbReference>
<proteinExistence type="inferred from homology"/>
<dbReference type="CDD" id="cd11363">
    <property type="entry name" value="RNase_PH_PNPase_1"/>
    <property type="match status" value="1"/>
</dbReference>
<dbReference type="InterPro" id="IPR020568">
    <property type="entry name" value="Ribosomal_Su5_D2-typ_SF"/>
</dbReference>
<dbReference type="GO" id="GO:0006402">
    <property type="term" value="P:mRNA catabolic process"/>
    <property type="evidence" value="ECO:0007669"/>
    <property type="project" value="UniProtKB-UniRule"/>
</dbReference>
<feature type="compositionally biased region" description="Gly residues" evidence="9">
    <location>
        <begin position="773"/>
        <end position="796"/>
    </location>
</feature>
<sequence>MIHRQEAVIGGRVMSIETGRVAEQANGAVLLRYGDTVILATAVASEEPREGIDFFPLTVDVEERMYAAGKIPGGFIKREGRASEHAILACRLADRPLRPLFPKGYRNDVQIIITVLSVDQENDPDVLGIIGASAALCISDIPFAGPVGAVRVGYIDNELVINPLESQMDRSRLDLVVAGTADAVMMVEAGAKELPEDILLEAVIRGQEALQDIIKMQEKLMQAVNVAKRPFETPPVDEELQRQVAEFVLPRLEQAVNHPDKTARSAALTVVQNELVQTLGAQYPDRLKEIMAFYEKELKTYVRNQILDYGIRPDGRDLKTIRPITCEVGLLPRTHGSALFTRGQTQVLSVVTLGSPGEEQILDGLTPSESKRFMHHYNFPPFSTGETRPLRGPGRREIGHGALAERALLAVIPSQEEFPYTIRAVSDVLSSNGSTSMGSVCGTTLALMDAGVPIHAPVAGVAMGLVTGEGERAGKWAVLSDIQGIEDALGDMDFKVAGTADGVTALQMDIKVKGISYDIMAKALEQAREGRMYIMEKMLDALDAPRPELSVFAPRIQTMKINPDKIGAVIGPGGKTVRKIQDETGAKIDIEDDGTVNIAATSSESMQQAMDAIRALTEEVEVGRIYTGTVRRLVDFGAFVEILPGKEGLVRTSQLADYQVSRPEDVVSVGDEITVMVIEVDSQGRINLSRRAALSGELPSQAELESDRAASRGGGRDRGGSGRGGGGYGGGRDRDLAAPGRNVNYGGGGSRERGGYSERGGGGGRAPGYNSGNFGGGQRRPMGPGGSGGPGRGSGGSRRDSGFGPRSNERRW</sequence>
<dbReference type="InterPro" id="IPR003029">
    <property type="entry name" value="S1_domain"/>
</dbReference>
<evidence type="ECO:0000256" key="9">
    <source>
        <dbReference type="SAM" id="MobiDB-lite"/>
    </source>
</evidence>
<dbReference type="EMBL" id="AP019377">
    <property type="protein sequence ID" value="BBH94320.1"/>
    <property type="molecule type" value="Genomic_DNA"/>
</dbReference>
<dbReference type="InterPro" id="IPR012162">
    <property type="entry name" value="PNPase"/>
</dbReference>
<dbReference type="InterPro" id="IPR027408">
    <property type="entry name" value="PNPase/RNase_PH_dom_sf"/>
</dbReference>
<keyword evidence="5 8" id="KW-0479">Metal-binding</keyword>
<feature type="binding site" evidence="8">
    <location>
        <position position="487"/>
    </location>
    <ligand>
        <name>Mg(2+)</name>
        <dbReference type="ChEBI" id="CHEBI:18420"/>
    </ligand>
</feature>
<evidence type="ECO:0000256" key="5">
    <source>
        <dbReference type="ARBA" id="ARBA00022723"/>
    </source>
</evidence>
<keyword evidence="7 8" id="KW-0694">RNA-binding</keyword>
<comment type="similarity">
    <text evidence="1 8">Belongs to the polyribonucleotide nucleotidyltransferase family.</text>
</comment>
<dbReference type="InterPro" id="IPR036612">
    <property type="entry name" value="KH_dom_type_1_sf"/>
</dbReference>
<feature type="compositionally biased region" description="Basic and acidic residues" evidence="9">
    <location>
        <begin position="797"/>
        <end position="812"/>
    </location>
</feature>
<dbReference type="GO" id="GO:0000175">
    <property type="term" value="F:3'-5'-RNA exonuclease activity"/>
    <property type="evidence" value="ECO:0007669"/>
    <property type="project" value="TreeGrafter"/>
</dbReference>
<organism evidence="11">
    <name type="scientific">Thermogemmatispora argillosa</name>
    <dbReference type="NCBI Taxonomy" id="2045280"/>
    <lineage>
        <taxon>Bacteria</taxon>
        <taxon>Bacillati</taxon>
        <taxon>Chloroflexota</taxon>
        <taxon>Ktedonobacteria</taxon>
        <taxon>Thermogemmatisporales</taxon>
        <taxon>Thermogemmatisporaceae</taxon>
        <taxon>Thermogemmatispora</taxon>
    </lineage>
</organism>
<dbReference type="InterPro" id="IPR036456">
    <property type="entry name" value="PNPase_PH_RNA-bd_sf"/>
</dbReference>
<dbReference type="Pfam" id="PF03726">
    <property type="entry name" value="PNPase"/>
    <property type="match status" value="1"/>
</dbReference>
<dbReference type="Pfam" id="PF00575">
    <property type="entry name" value="S1"/>
    <property type="match status" value="1"/>
</dbReference>